<feature type="region of interest" description="Disordered" evidence="9">
    <location>
        <begin position="528"/>
        <end position="559"/>
    </location>
</feature>
<evidence type="ECO:0000256" key="3">
    <source>
        <dbReference type="ARBA" id="ARBA00022552"/>
    </source>
</evidence>
<evidence type="ECO:0000259" key="10">
    <source>
        <dbReference type="SMART" id="SM01033"/>
    </source>
</evidence>
<dbReference type="InterPro" id="IPR001680">
    <property type="entry name" value="WD40_rpt"/>
</dbReference>
<dbReference type="FunFam" id="2.130.10.10:FF:000378">
    <property type="entry name" value="U3 small nucleolar RNA-associated protein 7"/>
    <property type="match status" value="1"/>
</dbReference>
<dbReference type="InterPro" id="IPR015943">
    <property type="entry name" value="WD40/YVTN_repeat-like_dom_sf"/>
</dbReference>
<proteinExistence type="predicted"/>
<accession>A0A1E1KUR8</accession>
<dbReference type="EMBL" id="FJUX01000053">
    <property type="protein sequence ID" value="CZT01898.1"/>
    <property type="molecule type" value="Genomic_DNA"/>
</dbReference>
<evidence type="ECO:0000256" key="4">
    <source>
        <dbReference type="ARBA" id="ARBA00022574"/>
    </source>
</evidence>
<dbReference type="InterPro" id="IPR019775">
    <property type="entry name" value="WD40_repeat_CS"/>
</dbReference>
<comment type="function">
    <text evidence="1">Involved in nucleolar processing of pre-18S ribosomal RNA.</text>
</comment>
<evidence type="ECO:0000256" key="1">
    <source>
        <dbReference type="ARBA" id="ARBA00004099"/>
    </source>
</evidence>
<evidence type="ECO:0000313" key="12">
    <source>
        <dbReference type="Proteomes" id="UP000178912"/>
    </source>
</evidence>
<comment type="subcellular location">
    <subcellularLocation>
        <location evidence="2">Nucleus</location>
        <location evidence="2">Nucleolus</location>
    </subcellularLocation>
</comment>
<evidence type="ECO:0000256" key="9">
    <source>
        <dbReference type="SAM" id="MobiDB-lite"/>
    </source>
</evidence>
<dbReference type="AlphaFoldDB" id="A0A1E1KUR8"/>
<evidence type="ECO:0000256" key="8">
    <source>
        <dbReference type="PROSITE-ProRule" id="PRU00221"/>
    </source>
</evidence>
<evidence type="ECO:0000256" key="6">
    <source>
        <dbReference type="ARBA" id="ARBA00023242"/>
    </source>
</evidence>
<keyword evidence="12" id="KW-1185">Reference proteome</keyword>
<feature type="domain" description="BING4 C-terminal" evidence="10">
    <location>
        <begin position="383"/>
        <end position="462"/>
    </location>
</feature>
<dbReference type="Gene3D" id="2.130.10.10">
    <property type="entry name" value="YVTN repeat-like/Quinoprotein amine dehydrogenase"/>
    <property type="match status" value="1"/>
</dbReference>
<dbReference type="PROSITE" id="PS00678">
    <property type="entry name" value="WD_REPEATS_1"/>
    <property type="match status" value="1"/>
</dbReference>
<evidence type="ECO:0000313" key="11">
    <source>
        <dbReference type="EMBL" id="CZT01898.1"/>
    </source>
</evidence>
<sequence length="559" mass="63336">MSTMEVDRPEVESGDRIHFNGAIPIKRARMDLTAIALDAALIRRQREANKQYGRGKKIPLKGIRDKKLRANLKAQESKYQTAILRAKDAEILHENTEGFLQPENELERTYKVKQRDIAKEVPIETAKKGFELKLEGLGPYVCDYTRNGRDLLLAGRKGHIATMDWRDGKLGCELQLGETVRDAKWLHNNQMFAVAQKKYVYIYDQAGVELHCLKKHIEVTNMEFLPYHYLLATVGNAGYLKYQDVSTGQMVIETPTKLGSPTALTQNPQNAVLHVGHQNGTVTLWSPNSPTPLVKLLAHRGPVRAMSIDREGRYMVSTGQDLKMSVWDIRMFKEVNSYFTRQPASSVAISDRGLTAVGWGTQTSVWRGLFTKHSLEQEKIQSPYMAWGGEGKRMERVKWCPFEDILGVSHDAGFSSIIVPGAGEPNFDAQEINPYENTKQRQEAEVRSLLNKLQPEMISLNPEYIGNLDLLTAEQRKAEKVLDKKPVDPVADVKNRGRGKNSSLRKYLRKSGSKNIIDERRLKIEEMKKNQNERQQKKIQEAEQDLGPALSRFARKGGA</sequence>
<feature type="repeat" description="WD" evidence="8">
    <location>
        <begin position="296"/>
        <end position="337"/>
    </location>
</feature>
<dbReference type="InterPro" id="IPR040315">
    <property type="entry name" value="WDR46/Utp7"/>
</dbReference>
<dbReference type="GO" id="GO:0030686">
    <property type="term" value="C:90S preribosome"/>
    <property type="evidence" value="ECO:0007669"/>
    <property type="project" value="TreeGrafter"/>
</dbReference>
<name>A0A1E1KUR8_9HELO</name>
<keyword evidence="5" id="KW-0677">Repeat</keyword>
<protein>
    <recommendedName>
        <fullName evidence="7">U three protein 7</fullName>
    </recommendedName>
</protein>
<dbReference type="GO" id="GO:0000480">
    <property type="term" value="P:endonucleolytic cleavage in 5'-ETS of tricistronic rRNA transcript (SSU-rRNA, 5.8S rRNA, LSU-rRNA)"/>
    <property type="evidence" value="ECO:0007669"/>
    <property type="project" value="EnsemblFungi"/>
</dbReference>
<dbReference type="InterPro" id="IPR036322">
    <property type="entry name" value="WD40_repeat_dom_sf"/>
</dbReference>
<dbReference type="GO" id="GO:0000472">
    <property type="term" value="P:endonucleolytic cleavage to generate mature 5'-end of SSU-rRNA from (SSU-rRNA, 5.8S rRNA, LSU-rRNA)"/>
    <property type="evidence" value="ECO:0007669"/>
    <property type="project" value="EnsemblFungi"/>
</dbReference>
<dbReference type="GO" id="GO:0032040">
    <property type="term" value="C:small-subunit processome"/>
    <property type="evidence" value="ECO:0007669"/>
    <property type="project" value="EnsemblFungi"/>
</dbReference>
<dbReference type="Pfam" id="PF00400">
    <property type="entry name" value="WD40"/>
    <property type="match status" value="1"/>
</dbReference>
<keyword evidence="3" id="KW-0698">rRNA processing</keyword>
<evidence type="ECO:0000256" key="7">
    <source>
        <dbReference type="ARBA" id="ARBA00076453"/>
    </source>
</evidence>
<evidence type="ECO:0000256" key="5">
    <source>
        <dbReference type="ARBA" id="ARBA00022737"/>
    </source>
</evidence>
<keyword evidence="4 8" id="KW-0853">WD repeat</keyword>
<organism evidence="11 12">
    <name type="scientific">Rhynchosporium agropyri</name>
    <dbReference type="NCBI Taxonomy" id="914238"/>
    <lineage>
        <taxon>Eukaryota</taxon>
        <taxon>Fungi</taxon>
        <taxon>Dikarya</taxon>
        <taxon>Ascomycota</taxon>
        <taxon>Pezizomycotina</taxon>
        <taxon>Leotiomycetes</taxon>
        <taxon>Helotiales</taxon>
        <taxon>Ploettnerulaceae</taxon>
        <taxon>Rhynchosporium</taxon>
    </lineage>
</organism>
<dbReference type="Proteomes" id="UP000178912">
    <property type="component" value="Unassembled WGS sequence"/>
</dbReference>
<dbReference type="SMART" id="SM01033">
    <property type="entry name" value="BING4CT"/>
    <property type="match status" value="1"/>
</dbReference>
<dbReference type="PROSITE" id="PS50082">
    <property type="entry name" value="WD_REPEATS_2"/>
    <property type="match status" value="1"/>
</dbReference>
<dbReference type="SMART" id="SM00320">
    <property type="entry name" value="WD40"/>
    <property type="match status" value="4"/>
</dbReference>
<dbReference type="InterPro" id="IPR012952">
    <property type="entry name" value="BING4_C_dom"/>
</dbReference>
<evidence type="ECO:0000256" key="2">
    <source>
        <dbReference type="ARBA" id="ARBA00004604"/>
    </source>
</evidence>
<reference evidence="12" key="1">
    <citation type="submission" date="2016-03" db="EMBL/GenBank/DDBJ databases">
        <authorList>
            <person name="Guldener U."/>
        </authorList>
    </citation>
    <scope>NUCLEOTIDE SEQUENCE [LARGE SCALE GENOMIC DNA]</scope>
    <source>
        <strain evidence="12">04CH-RAC-A.6.1</strain>
    </source>
</reference>
<dbReference type="PANTHER" id="PTHR14085">
    <property type="entry name" value="WD-REPEAT PROTEIN BING4"/>
    <property type="match status" value="1"/>
</dbReference>
<dbReference type="PANTHER" id="PTHR14085:SF3">
    <property type="entry name" value="WD REPEAT-CONTAINING PROTEIN 46"/>
    <property type="match status" value="1"/>
</dbReference>
<feature type="compositionally biased region" description="Basic and acidic residues" evidence="9">
    <location>
        <begin position="528"/>
        <end position="541"/>
    </location>
</feature>
<dbReference type="GO" id="GO:0030688">
    <property type="term" value="C:preribosome, small subunit precursor"/>
    <property type="evidence" value="ECO:0007669"/>
    <property type="project" value="EnsemblFungi"/>
</dbReference>
<dbReference type="GO" id="GO:0000447">
    <property type="term" value="P:endonucleolytic cleavage in ITS1 to separate SSU-rRNA from 5.8S rRNA and LSU-rRNA from tricistronic rRNA transcript (SSU-rRNA, 5.8S rRNA, LSU-rRNA)"/>
    <property type="evidence" value="ECO:0007669"/>
    <property type="project" value="EnsemblFungi"/>
</dbReference>
<dbReference type="OrthoDB" id="10251154at2759"/>
<gene>
    <name evidence="11" type="ORF">RAG0_09295</name>
</gene>
<dbReference type="Pfam" id="PF08149">
    <property type="entry name" value="BING4CT"/>
    <property type="match status" value="1"/>
</dbReference>
<dbReference type="PROSITE" id="PS50294">
    <property type="entry name" value="WD_REPEATS_REGION"/>
    <property type="match status" value="1"/>
</dbReference>
<keyword evidence="6" id="KW-0539">Nucleus</keyword>
<dbReference type="SUPFAM" id="SSF50978">
    <property type="entry name" value="WD40 repeat-like"/>
    <property type="match status" value="1"/>
</dbReference>